<evidence type="ECO:0000313" key="1">
    <source>
        <dbReference type="EMBL" id="KAI0042995.1"/>
    </source>
</evidence>
<keyword evidence="2" id="KW-1185">Reference proteome</keyword>
<evidence type="ECO:0000313" key="2">
    <source>
        <dbReference type="Proteomes" id="UP000814033"/>
    </source>
</evidence>
<accession>A0ACB8RG57</accession>
<gene>
    <name evidence="1" type="ORF">FA95DRAFT_1575369</name>
</gene>
<dbReference type="EMBL" id="MU276037">
    <property type="protein sequence ID" value="KAI0042995.1"/>
    <property type="molecule type" value="Genomic_DNA"/>
</dbReference>
<name>A0ACB8RG57_9AGAM</name>
<reference evidence="1" key="1">
    <citation type="submission" date="2021-02" db="EMBL/GenBank/DDBJ databases">
        <authorList>
            <consortium name="DOE Joint Genome Institute"/>
            <person name="Ahrendt S."/>
            <person name="Looney B.P."/>
            <person name="Miyauchi S."/>
            <person name="Morin E."/>
            <person name="Drula E."/>
            <person name="Courty P.E."/>
            <person name="Chicoki N."/>
            <person name="Fauchery L."/>
            <person name="Kohler A."/>
            <person name="Kuo A."/>
            <person name="Labutti K."/>
            <person name="Pangilinan J."/>
            <person name="Lipzen A."/>
            <person name="Riley R."/>
            <person name="Andreopoulos W."/>
            <person name="He G."/>
            <person name="Johnson J."/>
            <person name="Barry K.W."/>
            <person name="Grigoriev I.V."/>
            <person name="Nagy L."/>
            <person name="Hibbett D."/>
            <person name="Henrissat B."/>
            <person name="Matheny P.B."/>
            <person name="Labbe J."/>
            <person name="Martin F."/>
        </authorList>
    </citation>
    <scope>NUCLEOTIDE SEQUENCE</scope>
    <source>
        <strain evidence="1">FP105234-sp</strain>
    </source>
</reference>
<reference evidence="1" key="2">
    <citation type="journal article" date="2022" name="New Phytol.">
        <title>Evolutionary transition to the ectomycorrhizal habit in the genomes of a hyperdiverse lineage of mushroom-forming fungi.</title>
        <authorList>
            <person name="Looney B."/>
            <person name="Miyauchi S."/>
            <person name="Morin E."/>
            <person name="Drula E."/>
            <person name="Courty P.E."/>
            <person name="Kohler A."/>
            <person name="Kuo A."/>
            <person name="LaButti K."/>
            <person name="Pangilinan J."/>
            <person name="Lipzen A."/>
            <person name="Riley R."/>
            <person name="Andreopoulos W."/>
            <person name="He G."/>
            <person name="Johnson J."/>
            <person name="Nolan M."/>
            <person name="Tritt A."/>
            <person name="Barry K.W."/>
            <person name="Grigoriev I.V."/>
            <person name="Nagy L.G."/>
            <person name="Hibbett D."/>
            <person name="Henrissat B."/>
            <person name="Matheny P.B."/>
            <person name="Labbe J."/>
            <person name="Martin F.M."/>
        </authorList>
    </citation>
    <scope>NUCLEOTIDE SEQUENCE</scope>
    <source>
        <strain evidence="1">FP105234-sp</strain>
    </source>
</reference>
<comment type="caution">
    <text evidence="1">The sequence shown here is derived from an EMBL/GenBank/DDBJ whole genome shotgun (WGS) entry which is preliminary data.</text>
</comment>
<organism evidence="1 2">
    <name type="scientific">Auriscalpium vulgare</name>
    <dbReference type="NCBI Taxonomy" id="40419"/>
    <lineage>
        <taxon>Eukaryota</taxon>
        <taxon>Fungi</taxon>
        <taxon>Dikarya</taxon>
        <taxon>Basidiomycota</taxon>
        <taxon>Agaricomycotina</taxon>
        <taxon>Agaricomycetes</taxon>
        <taxon>Russulales</taxon>
        <taxon>Auriscalpiaceae</taxon>
        <taxon>Auriscalpium</taxon>
    </lineage>
</organism>
<proteinExistence type="predicted"/>
<protein>
    <submittedName>
        <fullName evidence="1">Uncharacterized protein</fullName>
    </submittedName>
</protein>
<dbReference type="Proteomes" id="UP000814033">
    <property type="component" value="Unassembled WGS sequence"/>
</dbReference>
<sequence>MPTQRRFSINGVGAVVCSRHCFYLRHSVGDLRFGERYASMDYMLLSALALSAPAIKTLYISYDIACSFSKNFQTRMPRYPDNFHIDPEALRLKWGVPKFHLIAHGPKCQTEFSLNNTWGVGRTHGEGVETGWAELNGFALSTREMTGPARQENLDDACGGINWRKTISIPQAVKKSLKVAVEALRKQRIAFDESCENIPQDTQEEWTEMMRAYEINKTAPNPYEEPVVAMSLVDVRLELAEEEAREAVQGQLSPHETTASMFLTVGFELEEQQRLVREKAKSVAAGARIDPEASESSGKTRRSRRTPKDRHNSVEKVALREKQAVLRHRLASWRPIQQLYIPCVTQLLSNSQDTDIDALAFNTAPSASDHPENEVLYLPSQLPLELRRTGCVSGLADKERRLRLAQAEDALYQVRRSLRIRHTHVHFKRVHIAGPGQNANTRARTFITRLMEKVTRHAQRYRAAYSALEQLDPDGDWRHKLRELRDSDLKGPRQEPNQLGKGHFEASWIWRNLRPDIRDVPGADEDATEAEITDSTCKLFRRVVSLTELLL</sequence>